<sequence length="216" mass="24493">MVFVSRHDWVTELDSLPNYYPMVGVPHQITPVRLKALRDDARARFAGDGRRVVAVFVGGSNGAYLYDDKTHKHIGDAIKHLEAEGWRVLVSVSRRSEEETLHSLLKLRSANINVWDRNGENPYLYYMAAADGFLIAKDSITMPCEALATGKPVYSLDLTQIPGPRLEKFEFYHRDLAETLQLTKPFRGKIESYDYQPLNETRRIGSIIRSALKAAV</sequence>
<dbReference type="Proteomes" id="UP001230207">
    <property type="component" value="Unassembled WGS sequence"/>
</dbReference>
<dbReference type="Pfam" id="PF06258">
    <property type="entry name" value="Mito_fiss_Elm1"/>
    <property type="match status" value="1"/>
</dbReference>
<accession>A0ABU0BYX5</accession>
<keyword evidence="2" id="KW-1185">Reference proteome</keyword>
<name>A0ABU0BYX5_9HYPH</name>
<evidence type="ECO:0000313" key="2">
    <source>
        <dbReference type="Proteomes" id="UP001230207"/>
    </source>
</evidence>
<organism evidence="1 2">
    <name type="scientific">Pararhizobium capsulatum DSM 1112</name>
    <dbReference type="NCBI Taxonomy" id="1121113"/>
    <lineage>
        <taxon>Bacteria</taxon>
        <taxon>Pseudomonadati</taxon>
        <taxon>Pseudomonadota</taxon>
        <taxon>Alphaproteobacteria</taxon>
        <taxon>Hyphomicrobiales</taxon>
        <taxon>Rhizobiaceae</taxon>
        <taxon>Rhizobium/Agrobacterium group</taxon>
        <taxon>Pararhizobium</taxon>
    </lineage>
</organism>
<comment type="caution">
    <text evidence="1">The sequence shown here is derived from an EMBL/GenBank/DDBJ whole genome shotgun (WGS) entry which is preliminary data.</text>
</comment>
<gene>
    <name evidence="1" type="ORF">QO002_005072</name>
</gene>
<reference evidence="1 2" key="1">
    <citation type="submission" date="2023-07" db="EMBL/GenBank/DDBJ databases">
        <title>Genomic Encyclopedia of Type Strains, Phase IV (KMG-IV): sequencing the most valuable type-strain genomes for metagenomic binning, comparative biology and taxonomic classification.</title>
        <authorList>
            <person name="Goeker M."/>
        </authorList>
    </citation>
    <scope>NUCLEOTIDE SEQUENCE [LARGE SCALE GENOMIC DNA]</scope>
    <source>
        <strain evidence="1 2">DSM 1112</strain>
    </source>
</reference>
<evidence type="ECO:0000313" key="1">
    <source>
        <dbReference type="EMBL" id="MDQ0322866.1"/>
    </source>
</evidence>
<dbReference type="EMBL" id="JAUSVF010000002">
    <property type="protein sequence ID" value="MDQ0322866.1"/>
    <property type="molecule type" value="Genomic_DNA"/>
</dbReference>
<dbReference type="SUPFAM" id="SSF53756">
    <property type="entry name" value="UDP-Glycosyltransferase/glycogen phosphorylase"/>
    <property type="match status" value="1"/>
</dbReference>
<proteinExistence type="predicted"/>
<dbReference type="InterPro" id="IPR009367">
    <property type="entry name" value="Elm1-like"/>
</dbReference>
<protein>
    <submittedName>
        <fullName evidence="1">Mitochondrial fission protein ELM1</fullName>
    </submittedName>
</protein>